<proteinExistence type="predicted"/>
<evidence type="ECO:0000313" key="1">
    <source>
        <dbReference type="EMBL" id="DAD95531.1"/>
    </source>
</evidence>
<name>A0A8S5NN75_9CAUD</name>
<dbReference type="EMBL" id="BK015193">
    <property type="protein sequence ID" value="DAD95531.1"/>
    <property type="molecule type" value="Genomic_DNA"/>
</dbReference>
<organism evidence="1">
    <name type="scientific">Siphoviridae sp. ctFbs2</name>
    <dbReference type="NCBI Taxonomy" id="2826213"/>
    <lineage>
        <taxon>Viruses</taxon>
        <taxon>Duplodnaviria</taxon>
        <taxon>Heunggongvirae</taxon>
        <taxon>Uroviricota</taxon>
        <taxon>Caudoviricetes</taxon>
    </lineage>
</organism>
<sequence length="33" mass="3731">MQIYASTSCFVRTTCHTVQINRKKQIDTSVTAV</sequence>
<accession>A0A8S5NN75</accession>
<reference evidence="1" key="1">
    <citation type="journal article" date="2021" name="Proc. Natl. Acad. Sci. U.S.A.">
        <title>A Catalog of Tens of Thousands of Viruses from Human Metagenomes Reveals Hidden Associations with Chronic Diseases.</title>
        <authorList>
            <person name="Tisza M.J."/>
            <person name="Buck C.B."/>
        </authorList>
    </citation>
    <scope>NUCLEOTIDE SEQUENCE</scope>
    <source>
        <strain evidence="1">CtFbs2</strain>
    </source>
</reference>
<protein>
    <submittedName>
        <fullName evidence="1">Uncharacterized protein</fullName>
    </submittedName>
</protein>